<dbReference type="EMBL" id="ML002399">
    <property type="protein sequence ID" value="RKP38156.1"/>
    <property type="molecule type" value="Genomic_DNA"/>
</dbReference>
<feature type="region of interest" description="Disordered" evidence="1">
    <location>
        <begin position="492"/>
        <end position="549"/>
    </location>
</feature>
<feature type="compositionally biased region" description="Polar residues" evidence="1">
    <location>
        <begin position="608"/>
        <end position="624"/>
    </location>
</feature>
<gene>
    <name evidence="3" type="ORF">BJ085DRAFT_37875</name>
</gene>
<protein>
    <recommendedName>
        <fullName evidence="5">RGS domain-containing protein</fullName>
    </recommendedName>
</protein>
<reference evidence="4" key="1">
    <citation type="journal article" date="2018" name="Nat. Microbiol.">
        <title>Leveraging single-cell genomics to expand the fungal tree of life.</title>
        <authorList>
            <person name="Ahrendt S.R."/>
            <person name="Quandt C.A."/>
            <person name="Ciobanu D."/>
            <person name="Clum A."/>
            <person name="Salamov A."/>
            <person name="Andreopoulos B."/>
            <person name="Cheng J.F."/>
            <person name="Woyke T."/>
            <person name="Pelin A."/>
            <person name="Henrissat B."/>
            <person name="Reynolds N.K."/>
            <person name="Benny G.L."/>
            <person name="Smith M.E."/>
            <person name="James T.Y."/>
            <person name="Grigoriev I.V."/>
        </authorList>
    </citation>
    <scope>NUCLEOTIDE SEQUENCE [LARGE SCALE GENOMIC DNA]</scope>
    <source>
        <strain evidence="4">RSA 468</strain>
    </source>
</reference>
<feature type="transmembrane region" description="Helical" evidence="2">
    <location>
        <begin position="67"/>
        <end position="84"/>
    </location>
</feature>
<keyword evidence="2" id="KW-0472">Membrane</keyword>
<evidence type="ECO:0008006" key="5">
    <source>
        <dbReference type="Google" id="ProtNLM"/>
    </source>
</evidence>
<feature type="transmembrane region" description="Helical" evidence="2">
    <location>
        <begin position="242"/>
        <end position="260"/>
    </location>
</feature>
<keyword evidence="2" id="KW-0812">Transmembrane</keyword>
<proteinExistence type="predicted"/>
<sequence length="811" mass="90403">MVSCAIFVGLFYITTTGSFVNHRQTHSNSFLRRRSLTLLLPSALAGGITSTAYFLHLAGDILPCAALFWSLYLGIFTVFFSIFLRGLRLYVLSHVAHQKLPRGLRPACCHPPRSAPAAQLVRQPSGSSQTGAPAVVTSNIIYPRDTRLFPRFLWRWLSRDTHRVDRHLLQTLAGALACWIVVTGLIQRFSTDSITSPWATNCLARWEIYPLAGFSLLFIFVVCPLFIYHLRLFNDVYSIREDLVTIFITGVIFIIPFFLFKVVLPTGLVNPMLAPLFIILHLICIQISSVALPIWKSRTVYRLHGCQLYQNDDHDHFVIKNNILQRALQRSVANTHPQTATNQTHPIILDIDNLRSVESSMIRMSPRSFRFPTTPNPATAATKHTRQGSAATEETFSISEYSQLDKNILHLVLEDSVWFIKLQQYCAENFCAELPLFLADYQMLKGTVLGEVPNPYQDCPTPASTVSSLSMFVLTHYTDDFLPPLGFPETTPPDFNASRLPMGSAHNPHPPTRSAKGKDFDPSPFSLLSLPAQRTPGHSDETVRNRLSTSTQTNLESYIKVINNPRIPPIPTAIWKAYYDRKVAPVSTASIAPCYEPEPRSEPKPAPTSDSAEATGGTTSSNQPAHCEISIESADDYARREIELANFLKENGHRWDLSDYLDVWSGDEKGSSPQGGGDGTAGATGGGGGGGPTQLATQGRPVSLASDEEWNQTALLDPIVPREFFGVFCDFYHKYLVPGAHYEVNVSADATRHTHRIFGAPRHGSTSPLVFYFNVFDEAKEEVCKLISQDVFPNFFLENRAALTTFWENYN</sequence>
<dbReference type="Proteomes" id="UP000268162">
    <property type="component" value="Unassembled WGS sequence"/>
</dbReference>
<evidence type="ECO:0000256" key="2">
    <source>
        <dbReference type="SAM" id="Phobius"/>
    </source>
</evidence>
<dbReference type="Gene3D" id="1.10.167.10">
    <property type="entry name" value="Regulator of G-protein Signalling 4, domain 2"/>
    <property type="match status" value="1"/>
</dbReference>
<feature type="region of interest" description="Disordered" evidence="1">
    <location>
        <begin position="594"/>
        <end position="626"/>
    </location>
</feature>
<evidence type="ECO:0000313" key="3">
    <source>
        <dbReference type="EMBL" id="RKP38156.1"/>
    </source>
</evidence>
<evidence type="ECO:0000256" key="1">
    <source>
        <dbReference type="SAM" id="MobiDB-lite"/>
    </source>
</evidence>
<feature type="compositionally biased region" description="Gly residues" evidence="1">
    <location>
        <begin position="673"/>
        <end position="692"/>
    </location>
</feature>
<feature type="transmembrane region" description="Helical" evidence="2">
    <location>
        <begin position="272"/>
        <end position="295"/>
    </location>
</feature>
<dbReference type="SUPFAM" id="SSF48097">
    <property type="entry name" value="Regulator of G-protein signaling, RGS"/>
    <property type="match status" value="1"/>
</dbReference>
<accession>A0A4P9ZWV3</accession>
<dbReference type="AlphaFoldDB" id="A0A4P9ZWV3"/>
<feature type="transmembrane region" description="Helical" evidence="2">
    <location>
        <begin position="36"/>
        <end position="55"/>
    </location>
</feature>
<feature type="region of interest" description="Disordered" evidence="1">
    <location>
        <begin position="666"/>
        <end position="701"/>
    </location>
</feature>
<feature type="transmembrane region" description="Helical" evidence="2">
    <location>
        <begin position="208"/>
        <end position="230"/>
    </location>
</feature>
<keyword evidence="2" id="KW-1133">Transmembrane helix</keyword>
<keyword evidence="4" id="KW-1185">Reference proteome</keyword>
<name>A0A4P9ZWV3_9FUNG</name>
<dbReference type="InterPro" id="IPR036305">
    <property type="entry name" value="RGS_sf"/>
</dbReference>
<organism evidence="3 4">
    <name type="scientific">Dimargaris cristalligena</name>
    <dbReference type="NCBI Taxonomy" id="215637"/>
    <lineage>
        <taxon>Eukaryota</taxon>
        <taxon>Fungi</taxon>
        <taxon>Fungi incertae sedis</taxon>
        <taxon>Zoopagomycota</taxon>
        <taxon>Kickxellomycotina</taxon>
        <taxon>Dimargaritomycetes</taxon>
        <taxon>Dimargaritales</taxon>
        <taxon>Dimargaritaceae</taxon>
        <taxon>Dimargaris</taxon>
    </lineage>
</organism>
<dbReference type="InterPro" id="IPR044926">
    <property type="entry name" value="RGS_subdomain_2"/>
</dbReference>
<evidence type="ECO:0000313" key="4">
    <source>
        <dbReference type="Proteomes" id="UP000268162"/>
    </source>
</evidence>
<dbReference type="STRING" id="215637.A0A4P9ZWV3"/>